<feature type="transmembrane region" description="Helical" evidence="1">
    <location>
        <begin position="7"/>
        <end position="30"/>
    </location>
</feature>
<dbReference type="SUPFAM" id="SSF82714">
    <property type="entry name" value="Multidrug efflux transporter AcrB TolC docking domain, DN and DC subdomains"/>
    <property type="match status" value="2"/>
</dbReference>
<dbReference type="PANTHER" id="PTHR32063">
    <property type="match status" value="1"/>
</dbReference>
<dbReference type="RefSeq" id="WP_279248346.1">
    <property type="nucleotide sequence ID" value="NZ_SHNO01000001.1"/>
</dbReference>
<dbReference type="SUPFAM" id="SSF82866">
    <property type="entry name" value="Multidrug efflux transporter AcrB transmembrane domain"/>
    <property type="match status" value="2"/>
</dbReference>
<reference evidence="2" key="1">
    <citation type="submission" date="2019-02" db="EMBL/GenBank/DDBJ databases">
        <authorList>
            <person name="Li S.-H."/>
        </authorList>
    </citation>
    <scope>NUCLEOTIDE SEQUENCE</scope>
    <source>
        <strain evidence="2">IMCC11814</strain>
    </source>
</reference>
<dbReference type="Pfam" id="PF00873">
    <property type="entry name" value="ACR_tran"/>
    <property type="match status" value="1"/>
</dbReference>
<dbReference type="PANTHER" id="PTHR32063:SF33">
    <property type="entry name" value="RND SUPERFAMILY EFFLUX PUMP PERMEASE COMPONENT"/>
    <property type="match status" value="1"/>
</dbReference>
<feature type="transmembrane region" description="Helical" evidence="1">
    <location>
        <begin position="1010"/>
        <end position="1036"/>
    </location>
</feature>
<organism evidence="2 3">
    <name type="scientific">Candidatus Marimicrobium litorale</name>
    <dbReference type="NCBI Taxonomy" id="2518991"/>
    <lineage>
        <taxon>Bacteria</taxon>
        <taxon>Pseudomonadati</taxon>
        <taxon>Pseudomonadota</taxon>
        <taxon>Gammaproteobacteria</taxon>
        <taxon>Cellvibrionales</taxon>
        <taxon>Halieaceae</taxon>
        <taxon>Marimicrobium</taxon>
    </lineage>
</organism>
<dbReference type="InterPro" id="IPR001036">
    <property type="entry name" value="Acrflvin-R"/>
</dbReference>
<dbReference type="EMBL" id="SHNO01000001">
    <property type="protein sequence ID" value="MCX2976604.1"/>
    <property type="molecule type" value="Genomic_DNA"/>
</dbReference>
<dbReference type="Proteomes" id="UP001143304">
    <property type="component" value="Unassembled WGS sequence"/>
</dbReference>
<feature type="transmembrane region" description="Helical" evidence="1">
    <location>
        <begin position="357"/>
        <end position="377"/>
    </location>
</feature>
<evidence type="ECO:0000256" key="1">
    <source>
        <dbReference type="SAM" id="Phobius"/>
    </source>
</evidence>
<feature type="transmembrane region" description="Helical" evidence="1">
    <location>
        <begin position="424"/>
        <end position="446"/>
    </location>
</feature>
<feature type="transmembrane region" description="Helical" evidence="1">
    <location>
        <begin position="383"/>
        <end position="403"/>
    </location>
</feature>
<dbReference type="InterPro" id="IPR027463">
    <property type="entry name" value="AcrB_DN_DC_subdom"/>
</dbReference>
<feature type="transmembrane region" description="Helical" evidence="1">
    <location>
        <begin position="331"/>
        <end position="350"/>
    </location>
</feature>
<dbReference type="Gene3D" id="1.20.1640.10">
    <property type="entry name" value="Multidrug efflux transporter AcrB transmembrane domain"/>
    <property type="match status" value="2"/>
</dbReference>
<protein>
    <submittedName>
        <fullName evidence="2">Efflux RND transporter permease subunit</fullName>
    </submittedName>
</protein>
<feature type="transmembrane region" description="Helical" evidence="1">
    <location>
        <begin position="531"/>
        <end position="549"/>
    </location>
</feature>
<evidence type="ECO:0000313" key="3">
    <source>
        <dbReference type="Proteomes" id="UP001143304"/>
    </source>
</evidence>
<feature type="transmembrane region" description="Helical" evidence="1">
    <location>
        <begin position="878"/>
        <end position="900"/>
    </location>
</feature>
<dbReference type="PRINTS" id="PR00702">
    <property type="entry name" value="ACRIFLAVINRP"/>
</dbReference>
<name>A0ABT3T539_9GAMM</name>
<keyword evidence="1" id="KW-1133">Transmembrane helix</keyword>
<dbReference type="SUPFAM" id="SSF82693">
    <property type="entry name" value="Multidrug efflux transporter AcrB pore domain, PN1, PN2, PC1 and PC2 subdomains"/>
    <property type="match status" value="2"/>
</dbReference>
<dbReference type="Gene3D" id="3.30.2090.10">
    <property type="entry name" value="Multidrug efflux transporter AcrB TolC docking domain, DN and DC subdomains"/>
    <property type="match status" value="2"/>
</dbReference>
<dbReference type="Gene3D" id="3.30.70.1320">
    <property type="entry name" value="Multidrug efflux transporter AcrB pore domain like"/>
    <property type="match status" value="1"/>
</dbReference>
<feature type="transmembrane region" description="Helical" evidence="1">
    <location>
        <begin position="933"/>
        <end position="958"/>
    </location>
</feature>
<sequence>MQKLIPWFVNNAVAANLLMLILIAGGLLALPQTHQEEFPTLDVDAVNIQVPYLGAAPAEVESAVCVRIEEAIEGTEGIDKVVSEASEGYCSVTVELVAGVDKTKASNDIKSKVDAIDSFPAETERPVTREISILATVFQIAISGPADERTLKLVGEKIRDDIAALPGVSQAVLQFSRPYEISVEVSEQTLRRHGLTLAAIGQAIAESSLDVPGGSIRTEAGEILLRTRGQAYSGREFDDIVVLTRMDGTSVTLGEIATVIDGFEDSDLQARFDGDPAVSVKVSRVGEEDIMLIAKRVKAYLVRAQEEAPEGIELTIWQDESQDLVDRLDTLSRNAVSGLLLVLLVLTLFLRFRLAMWVAAGIPIALLGAVALFPLTGTSISTMTVMAFILVLGILVDDAIVVGERVYAHEQMGKPRLEAASVGTLEVSLPVFFGVLTTMATFLPILSIPGPIGGFYRPLGYTVMLALVFSLVESQLILPSHLAHRGRKKRGLSNPLVRKWQTLQEHLSAAMERVASHYYLRAINTALQWRYLTLSAGLVVLLITASLFVSGRMQFQFFPAVEGTHLYATLTMPEGTPVEKTAEAVEQIEEAAERLRQELDINLPDGEPSNISHIFSSIGSFIPKGSINSRGQSQSNLAEIGIELNLPRDYSGVSTKQYANRWRALTGGIPDAVELGFTSEAFGMGKAISFELYGKDFNELRDAAAELRIALQGYNGVMDVSDSFRGGKQEVQLTLLPEARNLGLTQNDLGQQIRQAFYGYEAQRLQRGKDDIRVMVRFPEDERRSLGDLESMRIRTSEGIEVPISSVATASLARGYTTIRRMDGRRVVTVTADVNRTITTPETVIGAITGQALDDILSRYPGVSFALAGEAEERSESMGALVSTAMLALLIIYALLAIPLKSYLQPLVIMSVIPFGAVGAILGHLLLGMPLVFFSLLGIVALSGVVVNASLVLVDCINKHRATGESVMWAVSHAGSVRFRPIVLTSITTFVGLIPIMSDKTISTQIFTPMAVSLAFGVLLGTVITLFLVPCFYLVLEDLGAFMNRFRTVDDDPTPQQQ</sequence>
<accession>A0ABT3T539</accession>
<keyword evidence="1" id="KW-0812">Transmembrane</keyword>
<gene>
    <name evidence="2" type="ORF">EYC82_04485</name>
</gene>
<keyword evidence="3" id="KW-1185">Reference proteome</keyword>
<feature type="transmembrane region" description="Helical" evidence="1">
    <location>
        <begin position="907"/>
        <end position="927"/>
    </location>
</feature>
<dbReference type="Gene3D" id="3.30.70.1430">
    <property type="entry name" value="Multidrug efflux transporter AcrB pore domain"/>
    <property type="match status" value="2"/>
</dbReference>
<keyword evidence="1" id="KW-0472">Membrane</keyword>
<feature type="transmembrane region" description="Helical" evidence="1">
    <location>
        <begin position="979"/>
        <end position="998"/>
    </location>
</feature>
<comment type="caution">
    <text evidence="2">The sequence shown here is derived from an EMBL/GenBank/DDBJ whole genome shotgun (WGS) entry which is preliminary data.</text>
</comment>
<proteinExistence type="predicted"/>
<dbReference type="Gene3D" id="3.30.70.1440">
    <property type="entry name" value="Multidrug efflux transporter AcrB pore domain"/>
    <property type="match status" value="1"/>
</dbReference>
<feature type="transmembrane region" description="Helical" evidence="1">
    <location>
        <begin position="458"/>
        <end position="478"/>
    </location>
</feature>
<evidence type="ECO:0000313" key="2">
    <source>
        <dbReference type="EMBL" id="MCX2976604.1"/>
    </source>
</evidence>